<accession>A0A8H3E403</accession>
<gene>
    <name evidence="1" type="ORF">RDB_LOCUS126749</name>
</gene>
<dbReference type="AlphaFoldDB" id="A0A8H3E403"/>
<protein>
    <submittedName>
        <fullName evidence="1">Uncharacterized protein</fullName>
    </submittedName>
</protein>
<organism evidence="1 2">
    <name type="scientific">Rhizoctonia solani</name>
    <dbReference type="NCBI Taxonomy" id="456999"/>
    <lineage>
        <taxon>Eukaryota</taxon>
        <taxon>Fungi</taxon>
        <taxon>Dikarya</taxon>
        <taxon>Basidiomycota</taxon>
        <taxon>Agaricomycotina</taxon>
        <taxon>Agaricomycetes</taxon>
        <taxon>Cantharellales</taxon>
        <taxon>Ceratobasidiaceae</taxon>
        <taxon>Rhizoctonia</taxon>
    </lineage>
</organism>
<proteinExistence type="predicted"/>
<dbReference type="Proteomes" id="UP000663827">
    <property type="component" value="Unassembled WGS sequence"/>
</dbReference>
<reference evidence="1" key="1">
    <citation type="submission" date="2021-01" db="EMBL/GenBank/DDBJ databases">
        <authorList>
            <person name="Kaushik A."/>
        </authorList>
    </citation>
    <scope>NUCLEOTIDE SEQUENCE</scope>
    <source>
        <strain evidence="1">AG5</strain>
    </source>
</reference>
<comment type="caution">
    <text evidence="1">The sequence shown here is derived from an EMBL/GenBank/DDBJ whole genome shotgun (WGS) entry which is preliminary data.</text>
</comment>
<evidence type="ECO:0000313" key="2">
    <source>
        <dbReference type="Proteomes" id="UP000663827"/>
    </source>
</evidence>
<evidence type="ECO:0000313" key="1">
    <source>
        <dbReference type="EMBL" id="CAE7190194.1"/>
    </source>
</evidence>
<dbReference type="EMBL" id="CAJNJQ010003001">
    <property type="protein sequence ID" value="CAE7190194.1"/>
    <property type="molecule type" value="Genomic_DNA"/>
</dbReference>
<name>A0A8H3E403_9AGAM</name>
<sequence>MPRRLVCLFGSEFYHDHARLLQAEYMVRDKTKQLVTLVRAEVPLSVETKPAKPTGIKGMLQRKSTIAQKEPPPPPYTKAVSDAYGFINEHYQPGDEIILFAVTGTQYDWPVLRAAVQVLAEHLGAGTEPTRVAPDLDPKQVTDEERDVFDDRPPKEVPKNILAKKIESSVAILYSSPSSLTEINNALLEEFPLSAKHIFSFNWAAGRENYCNSFRDDTGMLTSREVGYFKNIQWHIPVVVVSP</sequence>